<keyword evidence="6" id="KW-0812">Transmembrane</keyword>
<evidence type="ECO:0000313" key="9">
    <source>
        <dbReference type="EMBL" id="TLC99401.1"/>
    </source>
</evidence>
<dbReference type="NCBIfam" id="NF033902">
    <property type="entry name" value="iso_D2_wall_anc"/>
    <property type="match status" value="1"/>
</dbReference>
<dbReference type="PROSITE" id="PS50847">
    <property type="entry name" value="GRAM_POS_ANCHORING"/>
    <property type="match status" value="1"/>
</dbReference>
<dbReference type="Gene3D" id="2.60.40.740">
    <property type="match status" value="1"/>
</dbReference>
<feature type="transmembrane region" description="Helical" evidence="6">
    <location>
        <begin position="538"/>
        <end position="557"/>
    </location>
</feature>
<dbReference type="NCBIfam" id="TIGR01167">
    <property type="entry name" value="LPXTG_anchor"/>
    <property type="match status" value="1"/>
</dbReference>
<evidence type="ECO:0000313" key="10">
    <source>
        <dbReference type="Proteomes" id="UP000306509"/>
    </source>
</evidence>
<protein>
    <submittedName>
        <fullName evidence="9">Fimbrial subunit type 1</fullName>
    </submittedName>
</protein>
<dbReference type="AlphaFoldDB" id="A0A4U8Q3P4"/>
<dbReference type="Gene3D" id="2.60.40.10">
    <property type="entry name" value="Immunoglobulins"/>
    <property type="match status" value="3"/>
</dbReference>
<evidence type="ECO:0000256" key="6">
    <source>
        <dbReference type="SAM" id="Phobius"/>
    </source>
</evidence>
<dbReference type="EMBL" id="QGQD01000069">
    <property type="protein sequence ID" value="TLC99401.1"/>
    <property type="molecule type" value="Genomic_DNA"/>
</dbReference>
<organism evidence="9 10">
    <name type="scientific">Robinsoniella peoriensis</name>
    <dbReference type="NCBI Taxonomy" id="180332"/>
    <lineage>
        <taxon>Bacteria</taxon>
        <taxon>Bacillati</taxon>
        <taxon>Bacillota</taxon>
        <taxon>Clostridia</taxon>
        <taxon>Lachnospirales</taxon>
        <taxon>Lachnospiraceae</taxon>
        <taxon>Robinsoniella</taxon>
    </lineage>
</organism>
<evidence type="ECO:0000256" key="5">
    <source>
        <dbReference type="SAM" id="MobiDB-lite"/>
    </source>
</evidence>
<reference evidence="9 10" key="1">
    <citation type="journal article" date="2019" name="Anaerobe">
        <title>Detection of Robinsoniella peoriensis in multiple bone samples of a trauma patient.</title>
        <authorList>
            <person name="Schrottner P."/>
            <person name="Hartwich K."/>
            <person name="Bunk B."/>
            <person name="Schober I."/>
            <person name="Helbig S."/>
            <person name="Rudolph W.W."/>
            <person name="Gunzer F."/>
        </authorList>
    </citation>
    <scope>NUCLEOTIDE SEQUENCE [LARGE SCALE GENOMIC DNA]</scope>
    <source>
        <strain evidence="9 10">DSM 106044</strain>
    </source>
</reference>
<keyword evidence="10" id="KW-1185">Reference proteome</keyword>
<keyword evidence="3 7" id="KW-0732">Signal</keyword>
<keyword evidence="4" id="KW-0572">Peptidoglycan-anchor</keyword>
<dbReference type="Pfam" id="PF00746">
    <property type="entry name" value="Gram_pos_anchor"/>
    <property type="match status" value="1"/>
</dbReference>
<dbReference type="InterPro" id="IPR013783">
    <property type="entry name" value="Ig-like_fold"/>
</dbReference>
<evidence type="ECO:0000256" key="7">
    <source>
        <dbReference type="SAM" id="SignalP"/>
    </source>
</evidence>
<feature type="signal peptide" evidence="7">
    <location>
        <begin position="1"/>
        <end position="29"/>
    </location>
</feature>
<feature type="compositionally biased region" description="Basic and acidic residues" evidence="5">
    <location>
        <begin position="362"/>
        <end position="374"/>
    </location>
</feature>
<dbReference type="NCBIfam" id="TIGR04226">
    <property type="entry name" value="RrgB_K2N_iso_D2"/>
    <property type="match status" value="1"/>
</dbReference>
<keyword evidence="1" id="KW-0134">Cell wall</keyword>
<evidence type="ECO:0000256" key="4">
    <source>
        <dbReference type="ARBA" id="ARBA00023088"/>
    </source>
</evidence>
<feature type="domain" description="Gram-positive cocci surface proteins LPxTG" evidence="8">
    <location>
        <begin position="530"/>
        <end position="564"/>
    </location>
</feature>
<feature type="region of interest" description="Disordered" evidence="5">
    <location>
        <begin position="354"/>
        <end position="374"/>
    </location>
</feature>
<keyword evidence="6" id="KW-1133">Transmembrane helix</keyword>
<evidence type="ECO:0000256" key="3">
    <source>
        <dbReference type="ARBA" id="ARBA00022729"/>
    </source>
</evidence>
<dbReference type="RefSeq" id="WP_138003223.1">
    <property type="nucleotide sequence ID" value="NZ_QGQD01000069.1"/>
</dbReference>
<name>A0A4U8Q3P4_9FIRM</name>
<dbReference type="Proteomes" id="UP000306509">
    <property type="component" value="Unassembled WGS sequence"/>
</dbReference>
<keyword evidence="2" id="KW-0964">Secreted</keyword>
<dbReference type="Pfam" id="PF16555">
    <property type="entry name" value="GramPos_pilinD1"/>
    <property type="match status" value="1"/>
</dbReference>
<dbReference type="InterPro" id="IPR048052">
    <property type="entry name" value="FM1-like"/>
</dbReference>
<dbReference type="InterPro" id="IPR032364">
    <property type="entry name" value="GramPos_pilinD1_N"/>
</dbReference>
<keyword evidence="6" id="KW-0472">Membrane</keyword>
<gene>
    <name evidence="9" type="ORF">DSM106044_03604</name>
</gene>
<proteinExistence type="predicted"/>
<comment type="caution">
    <text evidence="9">The sequence shown here is derived from an EMBL/GenBank/DDBJ whole genome shotgun (WGS) entry which is preliminary data.</text>
</comment>
<evidence type="ECO:0000259" key="8">
    <source>
        <dbReference type="PROSITE" id="PS50847"/>
    </source>
</evidence>
<evidence type="ECO:0000256" key="2">
    <source>
        <dbReference type="ARBA" id="ARBA00022525"/>
    </source>
</evidence>
<evidence type="ECO:0000256" key="1">
    <source>
        <dbReference type="ARBA" id="ARBA00022512"/>
    </source>
</evidence>
<feature type="chain" id="PRO_5020681954" evidence="7">
    <location>
        <begin position="30"/>
        <end position="564"/>
    </location>
</feature>
<accession>A0A4U8Q3P4</accession>
<sequence length="564" mass="60727" precursor="true">MRKKKIWKRIFTIGLTAMMLLGTSATSFAAENAGETPVENVQEGKLTIHKYRMADAELAENSNTGTGGKETQVPVGATALPGVTFRITKVNADGSVDDSWETLPTATNSNGQIILESLPLGRYKVEELGMLNGDGSQQVVPNTKDPAMIEGAGTAEGVITTKAFYVDVPMTASDGKTLNYDVHVYPKNEVISIDKDVTHVGNKDDSFDMNAEQTWIINSSIPGNIAVKDADGKTKYAKKYEIVDVLDEQLTYKGKADIYVVDKEYNKLGNATLTAGTHYTLTEPTEDKGGTFKVTLTDAGKQVLKDAIRRTTNPAAFLQVRFNTVINETAIMGTAIPNGAKLDFENSYGDDAKVSVPDGMDDNGKPDGSVDKRPEVHTGAVGIKKIANDTKDILSGVEFMIFSNSVKADAAVKLAQSNKLPADLTTVEGALQVYDGSKFTKVVTTDGTGIAKFKGLAYYNNKTTGKDENDVVINKGEDEKTGEKEYYIVEVKTASEYQLPSKYYTVKISQTTSLSSDPSFTITNTKGSTLPKTGGRGTIIFTVTGLLIMAAAGVILLKSRKRAK</sequence>
<dbReference type="InterPro" id="IPR019931">
    <property type="entry name" value="LPXTG_anchor"/>
</dbReference>
<dbReference type="InterPro" id="IPR026466">
    <property type="entry name" value="Fim_isopep_form_D2_dom"/>
</dbReference>